<keyword evidence="5 10" id="KW-0812">Transmembrane</keyword>
<gene>
    <name evidence="11" type="ORF">OEIGOIKO_06282</name>
</gene>
<evidence type="ECO:0000256" key="3">
    <source>
        <dbReference type="ARBA" id="ARBA00022475"/>
    </source>
</evidence>
<evidence type="ECO:0000256" key="6">
    <source>
        <dbReference type="ARBA" id="ARBA00022970"/>
    </source>
</evidence>
<feature type="transmembrane region" description="Helical" evidence="10">
    <location>
        <begin position="149"/>
        <end position="167"/>
    </location>
</feature>
<evidence type="ECO:0000256" key="4">
    <source>
        <dbReference type="ARBA" id="ARBA00022519"/>
    </source>
</evidence>
<evidence type="ECO:0000256" key="7">
    <source>
        <dbReference type="ARBA" id="ARBA00022989"/>
    </source>
</evidence>
<dbReference type="GO" id="GO:0015190">
    <property type="term" value="F:L-leucine transmembrane transporter activity"/>
    <property type="evidence" value="ECO:0007669"/>
    <property type="project" value="TreeGrafter"/>
</dbReference>
<dbReference type="GO" id="GO:0015808">
    <property type="term" value="P:L-alanine transport"/>
    <property type="evidence" value="ECO:0007669"/>
    <property type="project" value="TreeGrafter"/>
</dbReference>
<sequence>MNELPQQLANGLILGAMYGLIAIGYTMVYGIVQLINFAHGEIFMVGGFGALTVYLVMPSGTSLLLALPLMLLGAVVVSGLVGVAAERFAYRPLRGAPRLAPLITAIGLSIALQQAVWMWYPEGNKARVFPQFKGDSFEILGATVQRGDIFVIVAAPVCMIALGFFVTRTRSGRAMQATAQDPDTAKLMGINTDRIIVLAFAIGAVFAGVAAVAYGLRTGEVQFRMGFILGLKAFTAAVLGGIGNIYGAMLGGLVLGVAEALATGYVEEIPGMQQFGGGAWKDVWAFVLLILVLLLRPQGLLGERVADRA</sequence>
<evidence type="ECO:0000256" key="8">
    <source>
        <dbReference type="ARBA" id="ARBA00023136"/>
    </source>
</evidence>
<dbReference type="CDD" id="cd06582">
    <property type="entry name" value="TM_PBP1_LivH_like"/>
    <property type="match status" value="1"/>
</dbReference>
<keyword evidence="6" id="KW-0029">Amino-acid transport</keyword>
<keyword evidence="8 10" id="KW-0472">Membrane</keyword>
<evidence type="ECO:0000256" key="10">
    <source>
        <dbReference type="SAM" id="Phobius"/>
    </source>
</evidence>
<feature type="transmembrane region" description="Helical" evidence="10">
    <location>
        <begin position="97"/>
        <end position="120"/>
    </location>
</feature>
<dbReference type="EMBL" id="BHZC01000001">
    <property type="protein sequence ID" value="GCD38468.1"/>
    <property type="molecule type" value="Genomic_DNA"/>
</dbReference>
<dbReference type="AlphaFoldDB" id="A0A7U9Q0G0"/>
<dbReference type="GO" id="GO:1903806">
    <property type="term" value="P:L-isoleucine import across plasma membrane"/>
    <property type="evidence" value="ECO:0007669"/>
    <property type="project" value="TreeGrafter"/>
</dbReference>
<reference evidence="11 12" key="1">
    <citation type="submission" date="2018-11" db="EMBL/GenBank/DDBJ databases">
        <title>Whole genome sequence of Streptomyces chrestomyceticus NBRC 13444(T).</title>
        <authorList>
            <person name="Komaki H."/>
            <person name="Tamura T."/>
        </authorList>
    </citation>
    <scope>NUCLEOTIDE SEQUENCE [LARGE SCALE GENOMIC DNA]</scope>
    <source>
        <strain evidence="11 12">NBRC 13444</strain>
    </source>
</reference>
<dbReference type="GO" id="GO:0005886">
    <property type="term" value="C:plasma membrane"/>
    <property type="evidence" value="ECO:0007669"/>
    <property type="project" value="UniProtKB-SubCell"/>
</dbReference>
<dbReference type="Proteomes" id="UP000287830">
    <property type="component" value="Unassembled WGS sequence"/>
</dbReference>
<keyword evidence="7 10" id="KW-1133">Transmembrane helix</keyword>
<proteinExistence type="inferred from homology"/>
<evidence type="ECO:0000256" key="9">
    <source>
        <dbReference type="ARBA" id="ARBA00037998"/>
    </source>
</evidence>
<evidence type="ECO:0000313" key="12">
    <source>
        <dbReference type="Proteomes" id="UP000287830"/>
    </source>
</evidence>
<evidence type="ECO:0000256" key="1">
    <source>
        <dbReference type="ARBA" id="ARBA00004651"/>
    </source>
</evidence>
<dbReference type="Pfam" id="PF02653">
    <property type="entry name" value="BPD_transp_2"/>
    <property type="match status" value="1"/>
</dbReference>
<dbReference type="PANTHER" id="PTHR11795:SF371">
    <property type="entry name" value="HIGH-AFFINITY BRANCHED-CHAIN AMINO ACID TRANSPORT SYSTEM PERMEASE PROTEIN LIVH"/>
    <property type="match status" value="1"/>
</dbReference>
<dbReference type="GeneID" id="95625024"/>
<comment type="caution">
    <text evidence="11">The sequence shown here is derived from an EMBL/GenBank/DDBJ whole genome shotgun (WGS) entry which is preliminary data.</text>
</comment>
<feature type="transmembrane region" description="Helical" evidence="10">
    <location>
        <begin position="195"/>
        <end position="215"/>
    </location>
</feature>
<evidence type="ECO:0000313" key="11">
    <source>
        <dbReference type="EMBL" id="GCD38468.1"/>
    </source>
</evidence>
<keyword evidence="2" id="KW-0813">Transport</keyword>
<keyword evidence="4" id="KW-0997">Cell inner membrane</keyword>
<dbReference type="GO" id="GO:0015192">
    <property type="term" value="F:L-phenylalanine transmembrane transporter activity"/>
    <property type="evidence" value="ECO:0007669"/>
    <property type="project" value="TreeGrafter"/>
</dbReference>
<dbReference type="GO" id="GO:0015188">
    <property type="term" value="F:L-isoleucine transmembrane transporter activity"/>
    <property type="evidence" value="ECO:0007669"/>
    <property type="project" value="TreeGrafter"/>
</dbReference>
<dbReference type="RefSeq" id="WP_031003806.1">
    <property type="nucleotide sequence ID" value="NZ_BHZC01000001.1"/>
</dbReference>
<accession>A0A7U9Q0G0</accession>
<dbReference type="InterPro" id="IPR052157">
    <property type="entry name" value="BCAA_transport_permease"/>
</dbReference>
<feature type="transmembrane region" description="Helical" evidence="10">
    <location>
        <begin position="63"/>
        <end position="85"/>
    </location>
</feature>
<dbReference type="InterPro" id="IPR001851">
    <property type="entry name" value="ABC_transp_permease"/>
</dbReference>
<dbReference type="PANTHER" id="PTHR11795">
    <property type="entry name" value="BRANCHED-CHAIN AMINO ACID TRANSPORT SYSTEM PERMEASE PROTEIN LIVH"/>
    <property type="match status" value="1"/>
</dbReference>
<dbReference type="OrthoDB" id="9807115at2"/>
<evidence type="ECO:0000256" key="2">
    <source>
        <dbReference type="ARBA" id="ARBA00022448"/>
    </source>
</evidence>
<comment type="subcellular location">
    <subcellularLocation>
        <location evidence="1">Cell membrane</location>
        <topology evidence="1">Multi-pass membrane protein</topology>
    </subcellularLocation>
</comment>
<organism evidence="11 12">
    <name type="scientific">Streptomyces chrestomyceticus JCM 4735</name>
    <dbReference type="NCBI Taxonomy" id="1306181"/>
    <lineage>
        <taxon>Bacteria</taxon>
        <taxon>Bacillati</taxon>
        <taxon>Actinomycetota</taxon>
        <taxon>Actinomycetes</taxon>
        <taxon>Kitasatosporales</taxon>
        <taxon>Streptomycetaceae</taxon>
        <taxon>Streptomyces</taxon>
    </lineage>
</organism>
<feature type="transmembrane region" description="Helical" evidence="10">
    <location>
        <begin position="39"/>
        <end position="57"/>
    </location>
</feature>
<comment type="similarity">
    <text evidence="9">Belongs to the binding-protein-dependent transport system permease family. LivHM subfamily.</text>
</comment>
<dbReference type="GO" id="GO:0042941">
    <property type="term" value="P:D-alanine transmembrane transport"/>
    <property type="evidence" value="ECO:0007669"/>
    <property type="project" value="TreeGrafter"/>
</dbReference>
<name>A0A7U9Q0G0_9ACTN</name>
<feature type="transmembrane region" description="Helical" evidence="10">
    <location>
        <begin position="278"/>
        <end position="295"/>
    </location>
</feature>
<evidence type="ECO:0000256" key="5">
    <source>
        <dbReference type="ARBA" id="ARBA00022692"/>
    </source>
</evidence>
<protein>
    <submittedName>
        <fullName evidence="11">Branched-chain amino acid ABC transporter permease</fullName>
    </submittedName>
</protein>
<feature type="transmembrane region" description="Helical" evidence="10">
    <location>
        <begin position="12"/>
        <end position="32"/>
    </location>
</feature>
<dbReference type="GO" id="GO:0005304">
    <property type="term" value="F:L-valine transmembrane transporter activity"/>
    <property type="evidence" value="ECO:0007669"/>
    <property type="project" value="TreeGrafter"/>
</dbReference>
<keyword evidence="3" id="KW-1003">Cell membrane</keyword>